<name>A0A1F7WHM3_9BACT</name>
<gene>
    <name evidence="3" type="ORF">A2115_02535</name>
</gene>
<feature type="compositionally biased region" description="Polar residues" evidence="1">
    <location>
        <begin position="9"/>
        <end position="21"/>
    </location>
</feature>
<keyword evidence="2" id="KW-0472">Membrane</keyword>
<comment type="caution">
    <text evidence="3">The sequence shown here is derived from an EMBL/GenBank/DDBJ whole genome shotgun (WGS) entry which is preliminary data.</text>
</comment>
<evidence type="ECO:0000313" key="4">
    <source>
        <dbReference type="Proteomes" id="UP000176198"/>
    </source>
</evidence>
<evidence type="ECO:0000313" key="3">
    <source>
        <dbReference type="EMBL" id="OGM02037.1"/>
    </source>
</evidence>
<dbReference type="Proteomes" id="UP000176198">
    <property type="component" value="Unassembled WGS sequence"/>
</dbReference>
<evidence type="ECO:0000256" key="1">
    <source>
        <dbReference type="SAM" id="MobiDB-lite"/>
    </source>
</evidence>
<dbReference type="AlphaFoldDB" id="A0A1F7WHM3"/>
<proteinExistence type="predicted"/>
<feature type="region of interest" description="Disordered" evidence="1">
    <location>
        <begin position="1"/>
        <end position="24"/>
    </location>
</feature>
<accession>A0A1F7WHM3</accession>
<feature type="transmembrane region" description="Helical" evidence="2">
    <location>
        <begin position="59"/>
        <end position="80"/>
    </location>
</feature>
<organism evidence="3 4">
    <name type="scientific">Candidatus Woesebacteria bacterium GWA1_41_8</name>
    <dbReference type="NCBI Taxonomy" id="1802471"/>
    <lineage>
        <taxon>Bacteria</taxon>
        <taxon>Candidatus Woeseibacteriota</taxon>
    </lineage>
</organism>
<sequence length="152" mass="16778">MEELEIPQPNKTPEIPQNQVVAGSPRKTSPLMEILAGVKERFSSIFSRLTFISPGAKKALSIAVAVLAVLALIAIFVPLIKKLLQKPVEETQEVDTAQLTLTTKKLSRYATESAVLKVETDVQNLDSELNALEVKESKLNPPPLNWDVNFEE</sequence>
<evidence type="ECO:0000256" key="2">
    <source>
        <dbReference type="SAM" id="Phobius"/>
    </source>
</evidence>
<keyword evidence="2" id="KW-1133">Transmembrane helix</keyword>
<keyword evidence="2" id="KW-0812">Transmembrane</keyword>
<dbReference type="EMBL" id="MGFJ01000032">
    <property type="protein sequence ID" value="OGM02037.1"/>
    <property type="molecule type" value="Genomic_DNA"/>
</dbReference>
<reference evidence="3 4" key="1">
    <citation type="journal article" date="2016" name="Nat. Commun.">
        <title>Thousands of microbial genomes shed light on interconnected biogeochemical processes in an aquifer system.</title>
        <authorList>
            <person name="Anantharaman K."/>
            <person name="Brown C.T."/>
            <person name="Hug L.A."/>
            <person name="Sharon I."/>
            <person name="Castelle C.J."/>
            <person name="Probst A.J."/>
            <person name="Thomas B.C."/>
            <person name="Singh A."/>
            <person name="Wilkins M.J."/>
            <person name="Karaoz U."/>
            <person name="Brodie E.L."/>
            <person name="Williams K.H."/>
            <person name="Hubbard S.S."/>
            <person name="Banfield J.F."/>
        </authorList>
    </citation>
    <scope>NUCLEOTIDE SEQUENCE [LARGE SCALE GENOMIC DNA]</scope>
</reference>
<protein>
    <submittedName>
        <fullName evidence="3">Uncharacterized protein</fullName>
    </submittedName>
</protein>
<dbReference type="STRING" id="1802471.A2115_02535"/>